<name>A0A7U9TMC5_9MOLU</name>
<dbReference type="InterPro" id="IPR003610">
    <property type="entry name" value="CBM5/12"/>
</dbReference>
<dbReference type="InterPro" id="IPR036573">
    <property type="entry name" value="CBM_sf_5/12"/>
</dbReference>
<dbReference type="RefSeq" id="WP_176240069.1">
    <property type="nucleotide sequence ID" value="NZ_AP024412.1"/>
</dbReference>
<dbReference type="GO" id="GO:0005576">
    <property type="term" value="C:extracellular region"/>
    <property type="evidence" value="ECO:0007669"/>
    <property type="project" value="InterPro"/>
</dbReference>
<dbReference type="GO" id="GO:0005975">
    <property type="term" value="P:carbohydrate metabolic process"/>
    <property type="evidence" value="ECO:0007669"/>
    <property type="project" value="InterPro"/>
</dbReference>
<accession>A0A7U9TMC5</accession>
<gene>
    <name evidence="2" type="ORF">MPAN_014310</name>
</gene>
<dbReference type="KEGG" id="manr:MPAN_014310"/>
<sequence>MKNIHKRILSSCLLMILFMLSLSTQDTYTFWANSILGSQTNSNGEVTIGSWTFGPYSPDGISYYDESTSYANGDIIWYDGNIWVNHGYTSLNNIPSTANNWTIYNDLNWYSTVTYRLDDLIYYNDNIYLSKWEQTNNDPITTGVNGPWENQVTDTLSWVTGQATNLNEIVFFDGALWIYKGYYTTSEPGSQNDWALVGNLTYSTNYVYANGDFTLYNGTYYTTTNGGWASGSVPGTNAAWTALTVPTFNGSVPNNTKYTLYNGIFYKALVAINGQKRNIQPGTLASKGIWQAINTQQWQQYNTYVNGDLVMYQTNVYELANVTNSSNIPGTTTNSWNGMATINYNALNVYQLGEYTVYNSNVYQVVNATNANNNAPGTIANAWNQISGYQYYWFNVYSAGDIVYYDDAVYIALTQTTNQQPDLAGSSLAWELYQN</sequence>
<feature type="domain" description="Chitin-binding type-3" evidence="1">
    <location>
        <begin position="380"/>
        <end position="433"/>
    </location>
</feature>
<feature type="domain" description="Chitin-binding type-3" evidence="1">
    <location>
        <begin position="295"/>
        <end position="339"/>
    </location>
</feature>
<organism evidence="2 3">
    <name type="scientific">Mariniplasma anaerobium</name>
    <dbReference type="NCBI Taxonomy" id="2735436"/>
    <lineage>
        <taxon>Bacteria</taxon>
        <taxon>Bacillati</taxon>
        <taxon>Mycoplasmatota</taxon>
        <taxon>Mollicutes</taxon>
        <taxon>Acholeplasmatales</taxon>
        <taxon>Acholeplasmataceae</taxon>
        <taxon>Mariniplasma</taxon>
    </lineage>
</organism>
<feature type="domain" description="Chitin-binding type-3" evidence="1">
    <location>
        <begin position="61"/>
        <end position="104"/>
    </location>
</feature>
<keyword evidence="3" id="KW-1185">Reference proteome</keyword>
<dbReference type="SMART" id="SM00495">
    <property type="entry name" value="ChtBD3"/>
    <property type="match status" value="6"/>
</dbReference>
<dbReference type="GO" id="GO:0030246">
    <property type="term" value="F:carbohydrate binding"/>
    <property type="evidence" value="ECO:0007669"/>
    <property type="project" value="InterPro"/>
</dbReference>
<feature type="domain" description="Chitin-binding type-3" evidence="1">
    <location>
        <begin position="199"/>
        <end position="243"/>
    </location>
</feature>
<evidence type="ECO:0000259" key="1">
    <source>
        <dbReference type="SMART" id="SM00495"/>
    </source>
</evidence>
<feature type="domain" description="Chitin-binding type-3" evidence="1">
    <location>
        <begin position="106"/>
        <end position="151"/>
    </location>
</feature>
<evidence type="ECO:0000313" key="3">
    <source>
        <dbReference type="Proteomes" id="UP000620133"/>
    </source>
</evidence>
<dbReference type="Proteomes" id="UP000620133">
    <property type="component" value="Chromosome"/>
</dbReference>
<dbReference type="GO" id="GO:0004553">
    <property type="term" value="F:hydrolase activity, hydrolyzing O-glycosyl compounds"/>
    <property type="evidence" value="ECO:0007669"/>
    <property type="project" value="InterPro"/>
</dbReference>
<feature type="domain" description="Chitin-binding type-3" evidence="1">
    <location>
        <begin position="155"/>
        <end position="197"/>
    </location>
</feature>
<dbReference type="AlphaFoldDB" id="A0A7U9TMC5"/>
<evidence type="ECO:0000313" key="2">
    <source>
        <dbReference type="EMBL" id="BCR36538.1"/>
    </source>
</evidence>
<dbReference type="SUPFAM" id="SSF51055">
    <property type="entry name" value="Carbohydrate binding domain"/>
    <property type="match status" value="1"/>
</dbReference>
<protein>
    <recommendedName>
        <fullName evidence="1">Chitin-binding type-3 domain-containing protein</fullName>
    </recommendedName>
</protein>
<reference evidence="2" key="1">
    <citation type="submission" date="2021-01" db="EMBL/GenBank/DDBJ databases">
        <title>Draft genome sequence of Acholeplasmataceae bacterium strain Mahy22.</title>
        <authorList>
            <person name="Watanabe M."/>
            <person name="Kojima H."/>
            <person name="Fukui M."/>
        </authorList>
    </citation>
    <scope>NUCLEOTIDE SEQUENCE</scope>
    <source>
        <strain evidence="2">Mahy22</strain>
    </source>
</reference>
<dbReference type="Gene3D" id="2.10.10.90">
    <property type="match status" value="3"/>
</dbReference>
<proteinExistence type="predicted"/>
<dbReference type="EMBL" id="AP024412">
    <property type="protein sequence ID" value="BCR36538.1"/>
    <property type="molecule type" value="Genomic_DNA"/>
</dbReference>